<comment type="similarity">
    <text evidence="12">Belongs to the protein kinase superfamily. Ser/Thr protein kinase family. CDPK subfamily.</text>
</comment>
<feature type="binding site" evidence="15">
    <location>
        <position position="71"/>
    </location>
    <ligand>
        <name>ATP</name>
        <dbReference type="ChEBI" id="CHEBI:30616"/>
    </ligand>
</feature>
<evidence type="ECO:0000256" key="17">
    <source>
        <dbReference type="SAM" id="MobiDB-lite"/>
    </source>
</evidence>
<dbReference type="Gene3D" id="1.10.510.10">
    <property type="entry name" value="Transferase(Phosphotransferase) domain 1"/>
    <property type="match status" value="1"/>
</dbReference>
<keyword evidence="6" id="KW-0479">Metal-binding</keyword>
<gene>
    <name evidence="19" type="ORF">F2Q69_00050526</name>
</gene>
<dbReference type="FunFam" id="3.30.200.20:FF:000004">
    <property type="entry name" value="Calcium-dependent protein kinase 1"/>
    <property type="match status" value="1"/>
</dbReference>
<comment type="catalytic activity">
    <reaction evidence="14">
        <text>L-seryl-[protein] + ATP = O-phospho-L-seryl-[protein] + ADP + H(+)</text>
        <dbReference type="Rhea" id="RHEA:17989"/>
        <dbReference type="Rhea" id="RHEA-COMP:9863"/>
        <dbReference type="Rhea" id="RHEA-COMP:11604"/>
        <dbReference type="ChEBI" id="CHEBI:15378"/>
        <dbReference type="ChEBI" id="CHEBI:29999"/>
        <dbReference type="ChEBI" id="CHEBI:30616"/>
        <dbReference type="ChEBI" id="CHEBI:83421"/>
        <dbReference type="ChEBI" id="CHEBI:456216"/>
        <dbReference type="EC" id="2.7.11.1"/>
    </reaction>
</comment>
<accession>A0A8S9PZC3</accession>
<keyword evidence="4" id="KW-0597">Phosphoprotein</keyword>
<keyword evidence="5" id="KW-0808">Transferase</keyword>
<evidence type="ECO:0000313" key="20">
    <source>
        <dbReference type="Proteomes" id="UP000712600"/>
    </source>
</evidence>
<evidence type="ECO:0000256" key="8">
    <source>
        <dbReference type="ARBA" id="ARBA00022741"/>
    </source>
</evidence>
<evidence type="ECO:0000256" key="12">
    <source>
        <dbReference type="ARBA" id="ARBA00024334"/>
    </source>
</evidence>
<keyword evidence="3 16" id="KW-0723">Serine/threonine-protein kinase</keyword>
<feature type="non-terminal residue" evidence="19">
    <location>
        <position position="1"/>
    </location>
</feature>
<evidence type="ECO:0000256" key="4">
    <source>
        <dbReference type="ARBA" id="ARBA00022553"/>
    </source>
</evidence>
<evidence type="ECO:0000256" key="10">
    <source>
        <dbReference type="ARBA" id="ARBA00022837"/>
    </source>
</evidence>
<feature type="region of interest" description="Disordered" evidence="17">
    <location>
        <begin position="1"/>
        <end position="22"/>
    </location>
</feature>
<dbReference type="GO" id="GO:0004674">
    <property type="term" value="F:protein serine/threonine kinase activity"/>
    <property type="evidence" value="ECO:0007669"/>
    <property type="project" value="UniProtKB-KW"/>
</dbReference>
<evidence type="ECO:0000256" key="11">
    <source>
        <dbReference type="ARBA" id="ARBA00022840"/>
    </source>
</evidence>
<evidence type="ECO:0000256" key="13">
    <source>
        <dbReference type="ARBA" id="ARBA00047899"/>
    </source>
</evidence>
<evidence type="ECO:0000313" key="19">
    <source>
        <dbReference type="EMBL" id="KAF3526678.1"/>
    </source>
</evidence>
<dbReference type="InterPro" id="IPR011009">
    <property type="entry name" value="Kinase-like_dom_sf"/>
</dbReference>
<comment type="catalytic activity">
    <reaction evidence="13">
        <text>L-threonyl-[protein] + ATP = O-phospho-L-threonyl-[protein] + ADP + H(+)</text>
        <dbReference type="Rhea" id="RHEA:46608"/>
        <dbReference type="Rhea" id="RHEA-COMP:11060"/>
        <dbReference type="Rhea" id="RHEA-COMP:11605"/>
        <dbReference type="ChEBI" id="CHEBI:15378"/>
        <dbReference type="ChEBI" id="CHEBI:30013"/>
        <dbReference type="ChEBI" id="CHEBI:30616"/>
        <dbReference type="ChEBI" id="CHEBI:61977"/>
        <dbReference type="ChEBI" id="CHEBI:456216"/>
        <dbReference type="EC" id="2.7.11.1"/>
    </reaction>
</comment>
<keyword evidence="10" id="KW-0106">Calcium</keyword>
<dbReference type="PROSITE" id="PS00108">
    <property type="entry name" value="PROTEIN_KINASE_ST"/>
    <property type="match status" value="1"/>
</dbReference>
<dbReference type="GO" id="GO:0005524">
    <property type="term" value="F:ATP binding"/>
    <property type="evidence" value="ECO:0007669"/>
    <property type="project" value="UniProtKB-UniRule"/>
</dbReference>
<comment type="similarity">
    <text evidence="1">Belongs to the protein kinase superfamily. CAMK Ser/Thr protein kinase family. CaMK subfamily.</text>
</comment>
<dbReference type="PANTHER" id="PTHR24349">
    <property type="entry name" value="SERINE/THREONINE-PROTEIN KINASE"/>
    <property type="match status" value="1"/>
</dbReference>
<comment type="caution">
    <text evidence="19">The sequence shown here is derived from an EMBL/GenBank/DDBJ whole genome shotgun (WGS) entry which is preliminary data.</text>
</comment>
<dbReference type="InterPro" id="IPR050205">
    <property type="entry name" value="CDPK_Ser/Thr_kinases"/>
</dbReference>
<evidence type="ECO:0000256" key="3">
    <source>
        <dbReference type="ARBA" id="ARBA00022527"/>
    </source>
</evidence>
<dbReference type="Gene3D" id="3.30.200.20">
    <property type="entry name" value="Phosphorylase Kinase, domain 1"/>
    <property type="match status" value="1"/>
</dbReference>
<dbReference type="CDD" id="cd05117">
    <property type="entry name" value="STKc_CAMK"/>
    <property type="match status" value="1"/>
</dbReference>
<dbReference type="SMART" id="SM00220">
    <property type="entry name" value="S_TKc"/>
    <property type="match status" value="1"/>
</dbReference>
<keyword evidence="7" id="KW-0677">Repeat</keyword>
<dbReference type="InterPro" id="IPR017441">
    <property type="entry name" value="Protein_kinase_ATP_BS"/>
</dbReference>
<evidence type="ECO:0000256" key="15">
    <source>
        <dbReference type="PROSITE-ProRule" id="PRU10141"/>
    </source>
</evidence>
<dbReference type="Proteomes" id="UP000712600">
    <property type="component" value="Unassembled WGS sequence"/>
</dbReference>
<dbReference type="GO" id="GO:0046872">
    <property type="term" value="F:metal ion binding"/>
    <property type="evidence" value="ECO:0007669"/>
    <property type="project" value="UniProtKB-KW"/>
</dbReference>
<evidence type="ECO:0000256" key="1">
    <source>
        <dbReference type="ARBA" id="ARBA00005354"/>
    </source>
</evidence>
<name>A0A8S9PZC3_BRACR</name>
<keyword evidence="9" id="KW-0418">Kinase</keyword>
<dbReference type="InterPro" id="IPR008271">
    <property type="entry name" value="Ser/Thr_kinase_AS"/>
</dbReference>
<protein>
    <recommendedName>
        <fullName evidence="2">non-specific serine/threonine protein kinase</fullName>
        <ecNumber evidence="2">2.7.11.1</ecNumber>
    </recommendedName>
</protein>
<dbReference type="PROSITE" id="PS00107">
    <property type="entry name" value="PROTEIN_KINASE_ATP"/>
    <property type="match status" value="1"/>
</dbReference>
<evidence type="ECO:0000256" key="14">
    <source>
        <dbReference type="ARBA" id="ARBA00048679"/>
    </source>
</evidence>
<evidence type="ECO:0000259" key="18">
    <source>
        <dbReference type="PROSITE" id="PS50011"/>
    </source>
</evidence>
<dbReference type="FunFam" id="1.10.510.10:FF:000067">
    <property type="entry name" value="calcium-dependent protein kinase 13"/>
    <property type="match status" value="1"/>
</dbReference>
<sequence length="325" mass="37042">MGNCCASHSRDAENEDGNQKTKYHPYFSEAHTRTEGDISLVYDQGDELGRGRFGTTYCCTDIKTDEKYACKKILKKNVKTAVDIEDVKREVEIMKHMPKHPNIVSMKDAFENSDAVYIVMEICEGGELFDRIVARGHYSERDAVAVMKTILEVVQICHENGVMHRDLKPENFLFANKKENSPLKAIDFGLSIFFKPGERFTEIVGSPYYMAPELLKQNYGPEVDIWSAGVILYIMLCGYPPFWAETEQGVDQAIIRSAIDFKRDPWPKVSDTAKDLLRKMLKPDPKRRLSAAQVLDLVSRRTQQFSYLSYESHIVGQFPVDTEGS</sequence>
<organism evidence="19 20">
    <name type="scientific">Brassica cretica</name>
    <name type="common">Mustard</name>
    <dbReference type="NCBI Taxonomy" id="69181"/>
    <lineage>
        <taxon>Eukaryota</taxon>
        <taxon>Viridiplantae</taxon>
        <taxon>Streptophyta</taxon>
        <taxon>Embryophyta</taxon>
        <taxon>Tracheophyta</taxon>
        <taxon>Spermatophyta</taxon>
        <taxon>Magnoliopsida</taxon>
        <taxon>eudicotyledons</taxon>
        <taxon>Gunneridae</taxon>
        <taxon>Pentapetalae</taxon>
        <taxon>rosids</taxon>
        <taxon>malvids</taxon>
        <taxon>Brassicales</taxon>
        <taxon>Brassicaceae</taxon>
        <taxon>Brassiceae</taxon>
        <taxon>Brassica</taxon>
    </lineage>
</organism>
<evidence type="ECO:0000256" key="7">
    <source>
        <dbReference type="ARBA" id="ARBA00022737"/>
    </source>
</evidence>
<evidence type="ECO:0000256" key="5">
    <source>
        <dbReference type="ARBA" id="ARBA00022679"/>
    </source>
</evidence>
<dbReference type="AlphaFoldDB" id="A0A8S9PZC3"/>
<dbReference type="EC" id="2.7.11.1" evidence="2"/>
<feature type="domain" description="Protein kinase" evidence="18">
    <location>
        <begin position="42"/>
        <end position="308"/>
    </location>
</feature>
<dbReference type="SUPFAM" id="SSF56112">
    <property type="entry name" value="Protein kinase-like (PK-like)"/>
    <property type="match status" value="1"/>
</dbReference>
<evidence type="ECO:0000256" key="16">
    <source>
        <dbReference type="RuleBase" id="RU000304"/>
    </source>
</evidence>
<evidence type="ECO:0000256" key="6">
    <source>
        <dbReference type="ARBA" id="ARBA00022723"/>
    </source>
</evidence>
<dbReference type="InterPro" id="IPR000719">
    <property type="entry name" value="Prot_kinase_dom"/>
</dbReference>
<keyword evidence="11 15" id="KW-0067">ATP-binding</keyword>
<dbReference type="Pfam" id="PF00069">
    <property type="entry name" value="Pkinase"/>
    <property type="match status" value="1"/>
</dbReference>
<keyword evidence="8 15" id="KW-0547">Nucleotide-binding</keyword>
<evidence type="ECO:0000256" key="2">
    <source>
        <dbReference type="ARBA" id="ARBA00012513"/>
    </source>
</evidence>
<proteinExistence type="inferred from homology"/>
<dbReference type="PROSITE" id="PS50011">
    <property type="entry name" value="PROTEIN_KINASE_DOM"/>
    <property type="match status" value="1"/>
</dbReference>
<dbReference type="EMBL" id="QGKX02001347">
    <property type="protein sequence ID" value="KAF3526678.1"/>
    <property type="molecule type" value="Genomic_DNA"/>
</dbReference>
<reference evidence="19" key="1">
    <citation type="submission" date="2019-12" db="EMBL/GenBank/DDBJ databases">
        <title>Genome sequencing and annotation of Brassica cretica.</title>
        <authorList>
            <person name="Studholme D.J."/>
            <person name="Sarris P."/>
        </authorList>
    </citation>
    <scope>NUCLEOTIDE SEQUENCE</scope>
    <source>
        <strain evidence="19">PFS-109/04</strain>
        <tissue evidence="19">Leaf</tissue>
    </source>
</reference>
<evidence type="ECO:0000256" key="9">
    <source>
        <dbReference type="ARBA" id="ARBA00022777"/>
    </source>
</evidence>